<evidence type="ECO:0008006" key="5">
    <source>
        <dbReference type="Google" id="ProtNLM"/>
    </source>
</evidence>
<accession>A0A517MKW2</accession>
<reference evidence="3 4" key="1">
    <citation type="submission" date="2019-02" db="EMBL/GenBank/DDBJ databases">
        <title>Deep-cultivation of Planctomycetes and their phenomic and genomic characterization uncovers novel biology.</title>
        <authorList>
            <person name="Wiegand S."/>
            <person name="Jogler M."/>
            <person name="Boedeker C."/>
            <person name="Pinto D."/>
            <person name="Vollmers J."/>
            <person name="Rivas-Marin E."/>
            <person name="Kohn T."/>
            <person name="Peeters S.H."/>
            <person name="Heuer A."/>
            <person name="Rast P."/>
            <person name="Oberbeckmann S."/>
            <person name="Bunk B."/>
            <person name="Jeske O."/>
            <person name="Meyerdierks A."/>
            <person name="Storesund J.E."/>
            <person name="Kallscheuer N."/>
            <person name="Luecker S."/>
            <person name="Lage O.M."/>
            <person name="Pohl T."/>
            <person name="Merkel B.J."/>
            <person name="Hornburger P."/>
            <person name="Mueller R.-W."/>
            <person name="Bruemmer F."/>
            <person name="Labrenz M."/>
            <person name="Spormann A.M."/>
            <person name="Op den Camp H."/>
            <person name="Overmann J."/>
            <person name="Amann R."/>
            <person name="Jetten M.S.M."/>
            <person name="Mascher T."/>
            <person name="Medema M.H."/>
            <person name="Devos D.P."/>
            <person name="Kaster A.-K."/>
            <person name="Ovreas L."/>
            <person name="Rohde M."/>
            <person name="Galperin M.Y."/>
            <person name="Jogler C."/>
        </authorList>
    </citation>
    <scope>NUCLEOTIDE SEQUENCE [LARGE SCALE GENOMIC DNA]</scope>
    <source>
        <strain evidence="3 4">FF011L</strain>
    </source>
</reference>
<organism evidence="3 4">
    <name type="scientific">Roseimaritima multifibrata</name>
    <dbReference type="NCBI Taxonomy" id="1930274"/>
    <lineage>
        <taxon>Bacteria</taxon>
        <taxon>Pseudomonadati</taxon>
        <taxon>Planctomycetota</taxon>
        <taxon>Planctomycetia</taxon>
        <taxon>Pirellulales</taxon>
        <taxon>Pirellulaceae</taxon>
        <taxon>Roseimaritima</taxon>
    </lineage>
</organism>
<name>A0A517MKW2_9BACT</name>
<dbReference type="Proteomes" id="UP000320672">
    <property type="component" value="Chromosome"/>
</dbReference>
<feature type="signal peptide" evidence="2">
    <location>
        <begin position="1"/>
        <end position="33"/>
    </location>
</feature>
<gene>
    <name evidence="3" type="ORF">FF011L_43190</name>
</gene>
<evidence type="ECO:0000313" key="4">
    <source>
        <dbReference type="Proteomes" id="UP000320672"/>
    </source>
</evidence>
<keyword evidence="4" id="KW-1185">Reference proteome</keyword>
<evidence type="ECO:0000256" key="1">
    <source>
        <dbReference type="SAM" id="MobiDB-lite"/>
    </source>
</evidence>
<keyword evidence="2" id="KW-0732">Signal</keyword>
<feature type="chain" id="PRO_5022045521" description="MG2 domain protein" evidence="2">
    <location>
        <begin position="34"/>
        <end position="2123"/>
    </location>
</feature>
<feature type="region of interest" description="Disordered" evidence="1">
    <location>
        <begin position="1030"/>
        <end position="1064"/>
    </location>
</feature>
<dbReference type="RefSeq" id="WP_145353702.1">
    <property type="nucleotide sequence ID" value="NZ_CP036262.1"/>
</dbReference>
<evidence type="ECO:0000313" key="3">
    <source>
        <dbReference type="EMBL" id="QDS95522.1"/>
    </source>
</evidence>
<sequence precursor="true">MFMTCVDHRFRPALFGSLITLMMVSHFSSTAHADPVGLVERYALAENRQSILDELVPGSVEFYYYHCLHYQVTGQLAKSEDLLLQWENNIHLNSSPLLRGMLDRQRLLTFGATPDLTIKYLRARLGIQLNHTAPPLRGERRYPDTLPANALVIDTLIDDSLRSERQLTQAGLQRLGERFLANEVAGLPVNVSWLLEQVDGPWMDNLDSLVIMELKQNSPSSRRFGEFSAHRWLTELQLERVAEAIPEVAFSEPMIRERLLRMRPSDDSDMGQQLAVRRRYYERADEYLTTLPPAWNALKAAVLYRLLEADLAVGKPLESRFVRYLQLPRESQLVPLELRRNAGSALVKMNEDYSAWAFVPPIGNDADLVRSYLEIFLEDAESPAAYAPWLQKEYLDNVFVETQLLNGVGTPADWYRRLSPENQQSLKEKIELTLAPENLPVHDPTQPSQLLVDVKNIQEMVVRIYKINPTAYYRTHTEPLNSDLDLDGLVATHQRRIEFAQPAVRRHRETIALPEIEGRGVWVVDLLGGGLRTRAMIRRGEIQALTQLTVDGLEVKLFDEQRQPLQDGRMWIGSQEFTADESGAITLPMVANSTTRRGIVVVGDLAETITLPQMEESYSLSAGVLISEQQLLAGRTATIGLRPRLTMNGEPVSLSLLQDAYVEIVSTDLDGIQSTKRYGDLQWTETTEMALAFRVPARLQRLDLRVVGQVERIADGRIEDVQFADHWNVNGIDQTAATVDAYLTRRGEDWVIEVRGRNGELAGATSVAVTLQTTVRPRPVQQTLQTNDAGVVVLGPLPNVTSLTLGVGGGAVHQRHLILDQADWPVRVHAGNDQPVQFALDTELPITNRFRIWEMRQDRPLRELPKQLSVEDGLLSFTPLQAGNYRLDDLQRQRTVSIAISDGDVHAGYAVGTVRALQVPRRDPLGITRIETTANGIEVQLSGEAPAARVHVLASHYVPRRLVVDRLRLANLSDLQSSYLQLLSNAYISGMKLGEEYEYVLKRQFASKYPGVMLPQPSLLLNPWETDQTTNQSQIAADGDEPQAAAVAAPKRSRGRGSHAKQVGPQIDVTPTYDFLANGGGVALNLLPDENGKVTVPAALLEEWPIVQIVVMDPNTLIQRTLYGKLAEPERRDLRLAQALQAESPYAFERGVLIASPDQPLKLDELGTAQLQVYSNLADLMGLYQTLVDDPRLGDFRELARWHQMDDEAKREAYGRLACHEVHLFLSQHDRPFFKNVVRPFLENKKERQLIDEWLLGTDLTPWTEPWKYHRLNAIERAILARAVPAARDAILRDLRERVAMLKKDPERLRRAVESGLRSRRLSESRMDQMGGMGGFGGGGGVGGMMMGEAAPAEGMAFGGMGMGGGMGDMAEEAESEVLDRAENKSESAKFFNAKPQANALGFGFRKKRSLGRVANFYQPLDPTKQWAESQWDQVRTADADAQLIAVDHFWADWAQNGPANKLSQHLLDPTDNYHAALAALAVCGLPLQAGDVALPDKPGQPYAPEHSVAVITKRLVALQAMEGDPSLLVGQRFEAVGTPPVDDEDQQVRVAPVEYLTQVAYVGQVIVTNPTPQPRTVDLLWQIPAGAIPLAGSLATDSATVRLEPFAVHRQQYEFYFPASGTFVHYPVCVSQAGRAVALGQTREFNVVASPTVTDEKSWQAIARDGSAAQIGKFLQTANLHRLDWSLVLHRMRALDVYETVLGALRSGNVWVPELFAYSLHHQDLLGMQEYLASRDDLIETAGPVFKSSLVTIQPIPRNLYEHLEYAPLVRARIHPLRAEPEILNDKFLLQYREFMKVLAYQQTPSTDQQLALCYYLLIQNRIEEALARFAEVKDAATNMRLQRDYLTGYLALHQGDLATAEKIAQAGKEHPVPRWKERFGAIAEVLQQHRDLQAGLSGDVNAKEDALAVDPQAADLAMMDRERRQARAADSQPSLNVVTEGKRVRITHRNAPQATIKLYRVDLELLFSKTPFVKEDLARMATVQPDLLEPLKLAEAGTTEYLLEDDWSEQTLLIEVVSGSAHATTLYYGGRLTAYVSEGFGQLQVSDSANRQPVASAYVKVYGRMANGEVKFYKDGYTDLRGRFDYASLSSTELGEVQRFAILVLDPKRGASVHDVPPPTE</sequence>
<evidence type="ECO:0000256" key="2">
    <source>
        <dbReference type="SAM" id="SignalP"/>
    </source>
</evidence>
<proteinExistence type="predicted"/>
<protein>
    <recommendedName>
        <fullName evidence="5">MG2 domain protein</fullName>
    </recommendedName>
</protein>
<dbReference type="KEGG" id="rml:FF011L_43190"/>
<dbReference type="EMBL" id="CP036262">
    <property type="protein sequence ID" value="QDS95522.1"/>
    <property type="molecule type" value="Genomic_DNA"/>
</dbReference>
<dbReference type="OrthoDB" id="173865at2"/>